<evidence type="ECO:0000256" key="2">
    <source>
        <dbReference type="ARBA" id="ARBA00022448"/>
    </source>
</evidence>
<dbReference type="Gene3D" id="3.40.50.300">
    <property type="entry name" value="P-loop containing nucleotide triphosphate hydrolases"/>
    <property type="match status" value="1"/>
</dbReference>
<organism evidence="6 7">
    <name type="scientific">Dactylosporangium salmoneum</name>
    <dbReference type="NCBI Taxonomy" id="53361"/>
    <lineage>
        <taxon>Bacteria</taxon>
        <taxon>Bacillati</taxon>
        <taxon>Actinomycetota</taxon>
        <taxon>Actinomycetes</taxon>
        <taxon>Micromonosporales</taxon>
        <taxon>Micromonosporaceae</taxon>
        <taxon>Dactylosporangium</taxon>
    </lineage>
</organism>
<keyword evidence="2" id="KW-0813">Transport</keyword>
<evidence type="ECO:0000256" key="4">
    <source>
        <dbReference type="ARBA" id="ARBA00022840"/>
    </source>
</evidence>
<dbReference type="Pfam" id="PF00005">
    <property type="entry name" value="ABC_tran"/>
    <property type="match status" value="1"/>
</dbReference>
<proteinExistence type="inferred from homology"/>
<dbReference type="Proteomes" id="UP001501444">
    <property type="component" value="Unassembled WGS sequence"/>
</dbReference>
<feature type="domain" description="ABC transporter" evidence="5">
    <location>
        <begin position="5"/>
        <end position="236"/>
    </location>
</feature>
<dbReference type="InterPro" id="IPR003593">
    <property type="entry name" value="AAA+_ATPase"/>
</dbReference>
<name>A0ABP5TET8_9ACTN</name>
<keyword evidence="7" id="KW-1185">Reference proteome</keyword>
<dbReference type="EMBL" id="BAAARV010000026">
    <property type="protein sequence ID" value="GAA2348289.1"/>
    <property type="molecule type" value="Genomic_DNA"/>
</dbReference>
<comment type="similarity">
    <text evidence="1">Belongs to the ABC transporter superfamily.</text>
</comment>
<dbReference type="GO" id="GO:0005524">
    <property type="term" value="F:ATP binding"/>
    <property type="evidence" value="ECO:0007669"/>
    <property type="project" value="UniProtKB-KW"/>
</dbReference>
<comment type="caution">
    <text evidence="6">The sequence shown here is derived from an EMBL/GenBank/DDBJ whole genome shotgun (WGS) entry which is preliminary data.</text>
</comment>
<dbReference type="SMART" id="SM00382">
    <property type="entry name" value="AAA"/>
    <property type="match status" value="1"/>
</dbReference>
<dbReference type="PROSITE" id="PS00211">
    <property type="entry name" value="ABC_TRANSPORTER_1"/>
    <property type="match status" value="1"/>
</dbReference>
<accession>A0ABP5TET8</accession>
<gene>
    <name evidence="6" type="ORF">GCM10010170_036660</name>
</gene>
<dbReference type="InterPro" id="IPR003439">
    <property type="entry name" value="ABC_transporter-like_ATP-bd"/>
</dbReference>
<keyword evidence="4 6" id="KW-0067">ATP-binding</keyword>
<dbReference type="PANTHER" id="PTHR43335:SF4">
    <property type="entry name" value="ABC TRANSPORTER, ATP-BINDING PROTEIN"/>
    <property type="match status" value="1"/>
</dbReference>
<dbReference type="InterPro" id="IPR017871">
    <property type="entry name" value="ABC_transporter-like_CS"/>
</dbReference>
<protein>
    <submittedName>
        <fullName evidence="6">ABC transporter ATP-binding protein</fullName>
    </submittedName>
</protein>
<evidence type="ECO:0000313" key="6">
    <source>
        <dbReference type="EMBL" id="GAA2348289.1"/>
    </source>
</evidence>
<evidence type="ECO:0000256" key="3">
    <source>
        <dbReference type="ARBA" id="ARBA00022741"/>
    </source>
</evidence>
<sequence length="323" mass="34444">MTAALEISGLVKTYRSVFGRPRAAIDGLQMVVEPGQIHGFLGPNGSGKSTTLKTLLGLLRADEGHMSILGQPVPRHQAQVAPRVGAIVEAPAFFGNFTGYKTLSLLAKAGGVPKQRIGIVLDQVGLSDRAEDHVRSYSLGMRQRLAVASALLKDPELLILDEPNNGLDPAGIREMRDLLRTQADRGMTVVISSHILAEIQQICDSVTIISRGRTVAAGAVSDVLAVADKGAYRVRVDDHQRAAQILIEAGADVSVAGDHLVVHDLADAAWVSHALGVNGLWVRELAPVAQLEDAFLTLTGGGPRRGAFRPVDDSDWSEEEQQV</sequence>
<evidence type="ECO:0000259" key="5">
    <source>
        <dbReference type="PROSITE" id="PS50893"/>
    </source>
</evidence>
<evidence type="ECO:0000256" key="1">
    <source>
        <dbReference type="ARBA" id="ARBA00005417"/>
    </source>
</evidence>
<dbReference type="PANTHER" id="PTHR43335">
    <property type="entry name" value="ABC TRANSPORTER, ATP-BINDING PROTEIN"/>
    <property type="match status" value="1"/>
</dbReference>
<dbReference type="SUPFAM" id="SSF52540">
    <property type="entry name" value="P-loop containing nucleoside triphosphate hydrolases"/>
    <property type="match status" value="1"/>
</dbReference>
<dbReference type="PROSITE" id="PS50893">
    <property type="entry name" value="ABC_TRANSPORTER_2"/>
    <property type="match status" value="1"/>
</dbReference>
<evidence type="ECO:0000313" key="7">
    <source>
        <dbReference type="Proteomes" id="UP001501444"/>
    </source>
</evidence>
<dbReference type="InterPro" id="IPR027417">
    <property type="entry name" value="P-loop_NTPase"/>
</dbReference>
<dbReference type="RefSeq" id="WP_344613622.1">
    <property type="nucleotide sequence ID" value="NZ_BAAARV010000026.1"/>
</dbReference>
<reference evidence="7" key="1">
    <citation type="journal article" date="2019" name="Int. J. Syst. Evol. Microbiol.">
        <title>The Global Catalogue of Microorganisms (GCM) 10K type strain sequencing project: providing services to taxonomists for standard genome sequencing and annotation.</title>
        <authorList>
            <consortium name="The Broad Institute Genomics Platform"/>
            <consortium name="The Broad Institute Genome Sequencing Center for Infectious Disease"/>
            <person name="Wu L."/>
            <person name="Ma J."/>
        </authorList>
    </citation>
    <scope>NUCLEOTIDE SEQUENCE [LARGE SCALE GENOMIC DNA]</scope>
    <source>
        <strain evidence="7">JCM 3272</strain>
    </source>
</reference>
<keyword evidence="3" id="KW-0547">Nucleotide-binding</keyword>